<gene>
    <name evidence="2" type="ORF">AWC01_07085</name>
    <name evidence="1" type="ORF">MDOR_01650</name>
</gene>
<evidence type="ECO:0008006" key="5">
    <source>
        <dbReference type="Google" id="ProtNLM"/>
    </source>
</evidence>
<dbReference type="KEGG" id="mdr:MDOR_01650"/>
<dbReference type="Proteomes" id="UP000467201">
    <property type="component" value="Chromosome"/>
</dbReference>
<evidence type="ECO:0000313" key="1">
    <source>
        <dbReference type="EMBL" id="BBZ05996.1"/>
    </source>
</evidence>
<reference evidence="2 3" key="1">
    <citation type="submission" date="2016-01" db="EMBL/GenBank/DDBJ databases">
        <title>The new phylogeny of the genus Mycobacterium.</title>
        <authorList>
            <person name="Tarcisio F."/>
            <person name="Conor M."/>
            <person name="Antonella G."/>
            <person name="Elisabetta G."/>
            <person name="Giulia F.S."/>
            <person name="Sara T."/>
            <person name="Anna F."/>
            <person name="Clotilde B."/>
            <person name="Roberto B."/>
            <person name="Veronica D.S."/>
            <person name="Fabio R."/>
            <person name="Monica P."/>
            <person name="Olivier J."/>
            <person name="Enrico T."/>
            <person name="Nicola S."/>
        </authorList>
    </citation>
    <scope>NUCLEOTIDE SEQUENCE [LARGE SCALE GENOMIC DNA]</scope>
    <source>
        <strain evidence="2 3">DSM 44339</strain>
    </source>
</reference>
<name>A0A1X1TEI0_9MYCO</name>
<evidence type="ECO:0000313" key="2">
    <source>
        <dbReference type="EMBL" id="ORV42944.1"/>
    </source>
</evidence>
<accession>A0A1X1TEI0</accession>
<evidence type="ECO:0000313" key="4">
    <source>
        <dbReference type="Proteomes" id="UP000467201"/>
    </source>
</evidence>
<dbReference type="EMBL" id="LQOS01000020">
    <property type="protein sequence ID" value="ORV42944.1"/>
    <property type="molecule type" value="Genomic_DNA"/>
</dbReference>
<sequence length="138" mass="15512">MGHPIHVVGGRPRDGYFYLCDDLVRTGVRELGSDGFVLLAYLLSRAGNSKGKPFETSPVRVSGDLGWGRNRERVRRALAIAAKEHRLVIRRFERDGRELATRWAYVVAAGGRKFTDWELTEYGQPIVLRPRMSPEGGS</sequence>
<protein>
    <recommendedName>
        <fullName evidence="5">Replication protein</fullName>
    </recommendedName>
</protein>
<reference evidence="1 4" key="2">
    <citation type="journal article" date="2019" name="Emerg. Microbes Infect.">
        <title>Comprehensive subspecies identification of 175 nontuberculous mycobacteria species based on 7547 genomic profiles.</title>
        <authorList>
            <person name="Matsumoto Y."/>
            <person name="Kinjo T."/>
            <person name="Motooka D."/>
            <person name="Nabeya D."/>
            <person name="Jung N."/>
            <person name="Uechi K."/>
            <person name="Horii T."/>
            <person name="Iida T."/>
            <person name="Fujita J."/>
            <person name="Nakamura S."/>
        </authorList>
    </citation>
    <scope>NUCLEOTIDE SEQUENCE [LARGE SCALE GENOMIC DNA]</scope>
    <source>
        <strain evidence="1 4">JCM 12405</strain>
    </source>
</reference>
<dbReference type="RefSeq" id="WP_085189418.1">
    <property type="nucleotide sequence ID" value="NZ_AP022605.1"/>
</dbReference>
<keyword evidence="3" id="KW-1185">Reference proteome</keyword>
<dbReference type="EMBL" id="AP022605">
    <property type="protein sequence ID" value="BBZ05996.1"/>
    <property type="molecule type" value="Genomic_DNA"/>
</dbReference>
<dbReference type="AlphaFoldDB" id="A0A1X1TEI0"/>
<evidence type="ECO:0000313" key="3">
    <source>
        <dbReference type="Proteomes" id="UP000193564"/>
    </source>
</evidence>
<reference evidence="1" key="3">
    <citation type="submission" date="2020-02" db="EMBL/GenBank/DDBJ databases">
        <authorList>
            <person name="Matsumoto Y."/>
            <person name="Motooka D."/>
            <person name="Nakamura S."/>
        </authorList>
    </citation>
    <scope>NUCLEOTIDE SEQUENCE</scope>
    <source>
        <strain evidence="1">JCM 12405</strain>
    </source>
</reference>
<dbReference type="Proteomes" id="UP000193564">
    <property type="component" value="Unassembled WGS sequence"/>
</dbReference>
<organism evidence="2 3">
    <name type="scientific">Mycolicibacterium doricum</name>
    <dbReference type="NCBI Taxonomy" id="126673"/>
    <lineage>
        <taxon>Bacteria</taxon>
        <taxon>Bacillati</taxon>
        <taxon>Actinomycetota</taxon>
        <taxon>Actinomycetes</taxon>
        <taxon>Mycobacteriales</taxon>
        <taxon>Mycobacteriaceae</taxon>
        <taxon>Mycolicibacterium</taxon>
    </lineage>
</organism>
<proteinExistence type="predicted"/>
<dbReference type="OrthoDB" id="4727506at2"/>